<keyword evidence="3" id="KW-1185">Reference proteome</keyword>
<reference evidence="2 3" key="1">
    <citation type="journal article" date="2013" name="Int. J. Syst. Evol. Microbiol.">
        <title>Ilumatobacter nonamiense sp. nov. and Ilumatobacter coccineum sp. nov., isolated from seashore sand.</title>
        <authorList>
            <person name="Matsumoto A."/>
            <person name="Kasai H."/>
            <person name="Matsuo Y."/>
            <person name="Shizuri Y."/>
            <person name="Ichikawa N."/>
            <person name="Fujita N."/>
            <person name="Omura S."/>
            <person name="Takahashi Y."/>
        </authorList>
    </citation>
    <scope>NUCLEOTIDE SEQUENCE [LARGE SCALE GENOMIC DNA]</scope>
    <source>
        <strain evidence="3">NBRC 103263 / KCTC 29153 / YM16-304</strain>
    </source>
</reference>
<feature type="domain" description="DUF7715" evidence="1">
    <location>
        <begin position="1"/>
        <end position="130"/>
    </location>
</feature>
<sequence length="135" mass="14814">MRVLIATNELQSTADGDYSFTVEGELVTPIVAQCHTPDDCGCSRGFPGLASSRATTTAMVVDRPFITLDDLRDVVRDSLERDGWLDLLGPDAAEIDEIIDEHVEAIDEICRTFTVGTIVERHGTLVRSRSYRTAA</sequence>
<dbReference type="InterPro" id="IPR056132">
    <property type="entry name" value="DUF7715"/>
</dbReference>
<dbReference type="OrthoDB" id="3476326at2"/>
<protein>
    <recommendedName>
        <fullName evidence="1">DUF7715 domain-containing protein</fullName>
    </recommendedName>
</protein>
<proteinExistence type="predicted"/>
<organism evidence="2 3">
    <name type="scientific">Ilumatobacter coccineus (strain NBRC 103263 / KCTC 29153 / YM16-304)</name>
    <dbReference type="NCBI Taxonomy" id="1313172"/>
    <lineage>
        <taxon>Bacteria</taxon>
        <taxon>Bacillati</taxon>
        <taxon>Actinomycetota</taxon>
        <taxon>Acidimicrobiia</taxon>
        <taxon>Acidimicrobiales</taxon>
        <taxon>Ilumatobacteraceae</taxon>
        <taxon>Ilumatobacter</taxon>
    </lineage>
</organism>
<dbReference type="RefSeq" id="WP_015440742.1">
    <property type="nucleotide sequence ID" value="NC_020520.1"/>
</dbReference>
<dbReference type="AlphaFoldDB" id="A0A6C7E8M1"/>
<dbReference type="EMBL" id="AP012057">
    <property type="protein sequence ID" value="BAN01495.1"/>
    <property type="molecule type" value="Genomic_DNA"/>
</dbReference>
<accession>A0A6C7E8M1</accession>
<gene>
    <name evidence="2" type="ORF">YM304_11810</name>
</gene>
<dbReference type="KEGG" id="aym:YM304_11810"/>
<evidence type="ECO:0000259" key="1">
    <source>
        <dbReference type="Pfam" id="PF24831"/>
    </source>
</evidence>
<evidence type="ECO:0000313" key="2">
    <source>
        <dbReference type="EMBL" id="BAN01495.1"/>
    </source>
</evidence>
<name>A0A6C7E8M1_ILUCY</name>
<dbReference type="Proteomes" id="UP000011863">
    <property type="component" value="Chromosome"/>
</dbReference>
<dbReference type="Pfam" id="PF24831">
    <property type="entry name" value="DUF7715"/>
    <property type="match status" value="1"/>
</dbReference>
<evidence type="ECO:0000313" key="3">
    <source>
        <dbReference type="Proteomes" id="UP000011863"/>
    </source>
</evidence>